<feature type="region of interest" description="Disordered" evidence="1">
    <location>
        <begin position="1"/>
        <end position="45"/>
    </location>
</feature>
<evidence type="ECO:0000313" key="2">
    <source>
        <dbReference type="EMBL" id="KAK4003545.1"/>
    </source>
</evidence>
<proteinExistence type="predicted"/>
<sequence length="71" mass="7899">MSPRTTESGWPGVGKKTRQNLPMRGRTKGAETSSVDEEERSVEGRGRSLNVTICRADVVASLSWQYSLSWQ</sequence>
<comment type="caution">
    <text evidence="2">The sequence shown here is derived from an EMBL/GenBank/DDBJ whole genome shotgun (WGS) entry which is preliminary data.</text>
</comment>
<dbReference type="EMBL" id="JAOYFB010000001">
    <property type="protein sequence ID" value="KAK4003545.1"/>
    <property type="molecule type" value="Genomic_DNA"/>
</dbReference>
<gene>
    <name evidence="2" type="ORF">OUZ56_005302</name>
</gene>
<dbReference type="Proteomes" id="UP001234178">
    <property type="component" value="Unassembled WGS sequence"/>
</dbReference>
<keyword evidence="3" id="KW-1185">Reference proteome</keyword>
<evidence type="ECO:0000256" key="1">
    <source>
        <dbReference type="SAM" id="MobiDB-lite"/>
    </source>
</evidence>
<protein>
    <submittedName>
        <fullName evidence="2">Uncharacterized protein</fullName>
    </submittedName>
</protein>
<evidence type="ECO:0000313" key="3">
    <source>
        <dbReference type="Proteomes" id="UP001234178"/>
    </source>
</evidence>
<name>A0ABQ9YSH5_9CRUS</name>
<organism evidence="2 3">
    <name type="scientific">Daphnia magna</name>
    <dbReference type="NCBI Taxonomy" id="35525"/>
    <lineage>
        <taxon>Eukaryota</taxon>
        <taxon>Metazoa</taxon>
        <taxon>Ecdysozoa</taxon>
        <taxon>Arthropoda</taxon>
        <taxon>Crustacea</taxon>
        <taxon>Branchiopoda</taxon>
        <taxon>Diplostraca</taxon>
        <taxon>Cladocera</taxon>
        <taxon>Anomopoda</taxon>
        <taxon>Daphniidae</taxon>
        <taxon>Daphnia</taxon>
    </lineage>
</organism>
<reference evidence="2 3" key="1">
    <citation type="journal article" date="2023" name="Nucleic Acids Res.">
        <title>The hologenome of Daphnia magna reveals possible DNA methylation and microbiome-mediated evolution of the host genome.</title>
        <authorList>
            <person name="Chaturvedi A."/>
            <person name="Li X."/>
            <person name="Dhandapani V."/>
            <person name="Marshall H."/>
            <person name="Kissane S."/>
            <person name="Cuenca-Cambronero M."/>
            <person name="Asole G."/>
            <person name="Calvet F."/>
            <person name="Ruiz-Romero M."/>
            <person name="Marangio P."/>
            <person name="Guigo R."/>
            <person name="Rago D."/>
            <person name="Mirbahai L."/>
            <person name="Eastwood N."/>
            <person name="Colbourne J.K."/>
            <person name="Zhou J."/>
            <person name="Mallon E."/>
            <person name="Orsini L."/>
        </authorList>
    </citation>
    <scope>NUCLEOTIDE SEQUENCE [LARGE SCALE GENOMIC DNA]</scope>
    <source>
        <strain evidence="2">LRV0_1</strain>
    </source>
</reference>
<accession>A0ABQ9YSH5</accession>